<dbReference type="InterPro" id="IPR013211">
    <property type="entry name" value="LVIVD"/>
</dbReference>
<gene>
    <name evidence="1" type="ORF">J3R75_002118</name>
</gene>
<evidence type="ECO:0000313" key="2">
    <source>
        <dbReference type="Proteomes" id="UP001238163"/>
    </source>
</evidence>
<dbReference type="SUPFAM" id="SSF101908">
    <property type="entry name" value="Putative isomerase YbhE"/>
    <property type="match status" value="1"/>
</dbReference>
<accession>A0AAE3VGK2</accession>
<keyword evidence="2" id="KW-1185">Reference proteome</keyword>
<dbReference type="InterPro" id="IPR011047">
    <property type="entry name" value="Quinoprotein_ADH-like_sf"/>
</dbReference>
<proteinExistence type="predicted"/>
<name>A0AAE3VGK2_9BACT</name>
<dbReference type="RefSeq" id="WP_307261443.1">
    <property type="nucleotide sequence ID" value="NZ_JAUSVL010000001.1"/>
</dbReference>
<evidence type="ECO:0000313" key="1">
    <source>
        <dbReference type="EMBL" id="MDQ0290011.1"/>
    </source>
</evidence>
<dbReference type="Proteomes" id="UP001238163">
    <property type="component" value="Unassembled WGS sequence"/>
</dbReference>
<dbReference type="EMBL" id="JAUSVL010000001">
    <property type="protein sequence ID" value="MDQ0290011.1"/>
    <property type="molecule type" value="Genomic_DNA"/>
</dbReference>
<dbReference type="AlphaFoldDB" id="A0AAE3VGK2"/>
<sequence length="689" mass="73927">MTAFLLTQLTGLALAAKTPSREITPADPAVYGPALAYEKVENTSGCAAMVVGGDILYSIGRGALTTYDVSTPAAPKALGTLPGLGSVRQLAVQNGIAYVTARDSGLWLVDVKDPAAPKLLSRYDTVELATGIDVAGDVAFVALRVYGVELVDVSNPARPEHLCVFKTREAQSVKYHNQKMYIGDWNSGEITIADVSNPRMPKLVSLTQLDGYGDGIDLRDNICFAATGHHAKNDPTNDGYGRGHGVEIYDISDVAKPRKIAGVKFPQLYNGYRDFWTPRATASHLFVADTHNGVFALDISTLSAPRFIGHLRLPLAPATYAYRQTTQLPDAVAGIAVGDGVLYVAGSQTGLYVVPMPGVAVPLPPLRSAPPQIAPAPVQAPDARFHSYRPDGQVRGALIDGDLAWVACGRAGLHLLKLREDGMDVQRVWPLGEVFGVAAHGDMLAVAEGGAGLALYRRAEGSELRLLGRLQPPASGALVQRVWIPGDGRFAVYSTATSQLYFADISDPQAPRQVLRHGQSGLLYSDLVCHRALAGRYVGVNWHSGGLAWYDLGGDKPVVAKQVVERLASHLDGVVAVPGQDRMLYVIHGTYGLLSALAEGPSNEWPRYRLPDNQRMNGIPTIDGDVLALSERAGKRVSVVDISDITAPKPVAERQYKLEGNPDTVVFWRGRMLIPCGYQGLLLERRGGE</sequence>
<evidence type="ECO:0008006" key="3">
    <source>
        <dbReference type="Google" id="ProtNLM"/>
    </source>
</evidence>
<dbReference type="SUPFAM" id="SSF50998">
    <property type="entry name" value="Quinoprotein alcohol dehydrogenase-like"/>
    <property type="match status" value="1"/>
</dbReference>
<reference evidence="1" key="1">
    <citation type="submission" date="2023-07" db="EMBL/GenBank/DDBJ databases">
        <title>Genomic Encyclopedia of Type Strains, Phase IV (KMG-IV): sequencing the most valuable type-strain genomes for metagenomic binning, comparative biology and taxonomic classification.</title>
        <authorList>
            <person name="Goeker M."/>
        </authorList>
    </citation>
    <scope>NUCLEOTIDE SEQUENCE</scope>
    <source>
        <strain evidence="1">DSM 24202</strain>
    </source>
</reference>
<dbReference type="Pfam" id="PF08309">
    <property type="entry name" value="LVIVD"/>
    <property type="match status" value="4"/>
</dbReference>
<comment type="caution">
    <text evidence="1">The sequence shown here is derived from an EMBL/GenBank/DDBJ whole genome shotgun (WGS) entry which is preliminary data.</text>
</comment>
<organism evidence="1 2">
    <name type="scientific">Oligosphaera ethanolica</name>
    <dbReference type="NCBI Taxonomy" id="760260"/>
    <lineage>
        <taxon>Bacteria</taxon>
        <taxon>Pseudomonadati</taxon>
        <taxon>Lentisphaerota</taxon>
        <taxon>Oligosphaeria</taxon>
        <taxon>Oligosphaerales</taxon>
        <taxon>Oligosphaeraceae</taxon>
        <taxon>Oligosphaera</taxon>
    </lineage>
</organism>
<protein>
    <recommendedName>
        <fullName evidence="3">LVIVD repeat protein</fullName>
    </recommendedName>
</protein>